<dbReference type="AlphaFoldDB" id="F0WP71"/>
<reference evidence="5" key="1">
    <citation type="journal article" date="2011" name="PLoS Biol.">
        <title>Gene gain and loss during evolution of obligate parasitism in the white rust pathogen of Arabidopsis thaliana.</title>
        <authorList>
            <person name="Kemen E."/>
            <person name="Gardiner A."/>
            <person name="Schultz-Larsen T."/>
            <person name="Kemen A.C."/>
            <person name="Balmuth A.L."/>
            <person name="Robert-Seilaniantz A."/>
            <person name="Bailey K."/>
            <person name="Holub E."/>
            <person name="Studholme D.J."/>
            <person name="Maclean D."/>
            <person name="Jones J.D."/>
        </authorList>
    </citation>
    <scope>NUCLEOTIDE SEQUENCE</scope>
</reference>
<dbReference type="GO" id="GO:0005634">
    <property type="term" value="C:nucleus"/>
    <property type="evidence" value="ECO:0007669"/>
    <property type="project" value="UniProtKB-SubCell"/>
</dbReference>
<keyword evidence="2" id="KW-0539">Nucleus</keyword>
<dbReference type="HOGENOM" id="CLU_746833_0_0_1"/>
<sequence>MNKLPNAVDDDLSPEEIRFAAYEQINSCGNCMAQTQSLQELSKLKQQQKSQILALLQENENARKLLLGGEKLSKVQSMSSRNTSFPNGQTSAFSTQFGASASTFPPTQHQSSFQSTSSAGNPFASASVLTSNNSFQNNVLAGNNIFNGSATATSGFNAFTNTAPGSNATGFGASNLSPTPFGVLPTAFGNTGSGQHGQIGQPGSGIVNPFSAPAAQQTIQSSIATFGGNSEPTDSMVDEALPLSTCEPVVPPTARTLFAKPASTPSVFQSKGVHFSVPSNLPFSTPIQEQSVGAGGSSNASVESSKQDKSIIKRDEALGNSQVTTTAGRAGLSNSQNAIVRDEAWNLKQYEASEFVLGMVPTVPPPMHLCQ</sequence>
<comment type="subcellular location">
    <subcellularLocation>
        <location evidence="1">Nucleus</location>
    </subcellularLocation>
</comment>
<reference evidence="5" key="2">
    <citation type="submission" date="2011-02" db="EMBL/GenBank/DDBJ databases">
        <authorList>
            <person name="MacLean D."/>
        </authorList>
    </citation>
    <scope>NUCLEOTIDE SEQUENCE</scope>
</reference>
<feature type="coiled-coil region" evidence="3">
    <location>
        <begin position="38"/>
        <end position="65"/>
    </location>
</feature>
<feature type="compositionally biased region" description="Basic and acidic residues" evidence="4">
    <location>
        <begin position="305"/>
        <end position="317"/>
    </location>
</feature>
<accession>F0WP71</accession>
<feature type="region of interest" description="Disordered" evidence="4">
    <location>
        <begin position="286"/>
        <end position="329"/>
    </location>
</feature>
<name>F0WP71_9STRA</name>
<organism evidence="5">
    <name type="scientific">Albugo laibachii Nc14</name>
    <dbReference type="NCBI Taxonomy" id="890382"/>
    <lineage>
        <taxon>Eukaryota</taxon>
        <taxon>Sar</taxon>
        <taxon>Stramenopiles</taxon>
        <taxon>Oomycota</taxon>
        <taxon>Peronosporomycetes</taxon>
        <taxon>Albuginales</taxon>
        <taxon>Albuginaceae</taxon>
        <taxon>Albugo</taxon>
    </lineage>
</organism>
<evidence type="ECO:0000256" key="3">
    <source>
        <dbReference type="SAM" id="Coils"/>
    </source>
</evidence>
<dbReference type="EMBL" id="FR824226">
    <property type="protein sequence ID" value="CCA23117.1"/>
    <property type="molecule type" value="Genomic_DNA"/>
</dbReference>
<keyword evidence="3" id="KW-0175">Coiled coil</keyword>
<proteinExistence type="predicted"/>
<dbReference type="PANTHER" id="PTHR46527:SF1">
    <property type="entry name" value="NUCLEOPORIN NUP42"/>
    <property type="match status" value="1"/>
</dbReference>
<evidence type="ECO:0000256" key="4">
    <source>
        <dbReference type="SAM" id="MobiDB-lite"/>
    </source>
</evidence>
<evidence type="ECO:0000256" key="2">
    <source>
        <dbReference type="ARBA" id="ARBA00023242"/>
    </source>
</evidence>
<feature type="region of interest" description="Disordered" evidence="4">
    <location>
        <begin position="98"/>
        <end position="118"/>
    </location>
</feature>
<feature type="compositionally biased region" description="Polar residues" evidence="4">
    <location>
        <begin position="319"/>
        <end position="329"/>
    </location>
</feature>
<evidence type="ECO:0000256" key="1">
    <source>
        <dbReference type="ARBA" id="ARBA00004123"/>
    </source>
</evidence>
<dbReference type="InterPro" id="IPR051767">
    <property type="entry name" value="Nucleoporin_NUP42"/>
</dbReference>
<gene>
    <name evidence="5" type="primary">AlNc14C181G8219</name>
    <name evidence="5" type="ORF">ALNC14_092600</name>
</gene>
<protein>
    <submittedName>
        <fullName evidence="5">AlNc14C181G8219 protein</fullName>
    </submittedName>
</protein>
<dbReference type="PANTHER" id="PTHR46527">
    <property type="entry name" value="NUCLEOPORIN-LIKE PROTEIN 2"/>
    <property type="match status" value="1"/>
</dbReference>
<feature type="compositionally biased region" description="Low complexity" evidence="4">
    <location>
        <begin position="104"/>
        <end position="118"/>
    </location>
</feature>
<evidence type="ECO:0000313" key="5">
    <source>
        <dbReference type="EMBL" id="CCA23117.1"/>
    </source>
</evidence>